<gene>
    <name evidence="2" type="ORF">OSIN01602_LOCUS19619</name>
</gene>
<sequence>MAPTETPYEQAEGDSLKPGVMAKSAPPVMVHVVAPATLPAGYAFEAQIGNDPEKTFAVEVPDGGVKEGETFLAPLPEGFDIPCIKAPTGYWKDGLFDCCKLGPCHPNLCCSLWCTQVAMGQIMQRTGLTWLGVHGPEEATKNTFKVVLALVVGYTIYSTALELSIIDIDDPTSIPPLVSLLKLAGSILFSVWSIYALCRTRENVRAKYSIPEERCHGCEDLCCSAFCSCCVTAQMMRHTGEYETYPGVCCSETGLPQSAPAVV</sequence>
<evidence type="ECO:0000313" key="2">
    <source>
        <dbReference type="EMBL" id="CAD9358832.1"/>
    </source>
</evidence>
<dbReference type="Pfam" id="PF04749">
    <property type="entry name" value="PLAC8"/>
    <property type="match status" value="1"/>
</dbReference>
<protein>
    <submittedName>
        <fullName evidence="2">Uncharacterized protein</fullName>
    </submittedName>
</protein>
<reference evidence="2" key="1">
    <citation type="submission" date="2021-01" db="EMBL/GenBank/DDBJ databases">
        <authorList>
            <person name="Corre E."/>
            <person name="Pelletier E."/>
            <person name="Niang G."/>
            <person name="Scheremetjew M."/>
            <person name="Finn R."/>
            <person name="Kale V."/>
            <person name="Holt S."/>
            <person name="Cochrane G."/>
            <person name="Meng A."/>
            <person name="Brown T."/>
            <person name="Cohen L."/>
        </authorList>
    </citation>
    <scope>NUCLEOTIDE SEQUENCE</scope>
    <source>
        <strain evidence="2">Grunow 1884</strain>
    </source>
</reference>
<keyword evidence="1" id="KW-1133">Transmembrane helix</keyword>
<feature type="transmembrane region" description="Helical" evidence="1">
    <location>
        <begin position="178"/>
        <end position="198"/>
    </location>
</feature>
<evidence type="ECO:0000256" key="1">
    <source>
        <dbReference type="SAM" id="Phobius"/>
    </source>
</evidence>
<dbReference type="InterPro" id="IPR006461">
    <property type="entry name" value="PLAC_motif_containing"/>
</dbReference>
<keyword evidence="1" id="KW-0472">Membrane</keyword>
<keyword evidence="1" id="KW-0812">Transmembrane</keyword>
<dbReference type="EMBL" id="HBGO01033956">
    <property type="protein sequence ID" value="CAD9358832.1"/>
    <property type="molecule type" value="Transcribed_RNA"/>
</dbReference>
<proteinExistence type="predicted"/>
<name>A0A7S2EVW1_TRICV</name>
<organism evidence="2">
    <name type="scientific">Trieres chinensis</name>
    <name type="common">Marine centric diatom</name>
    <name type="synonym">Odontella sinensis</name>
    <dbReference type="NCBI Taxonomy" id="1514140"/>
    <lineage>
        <taxon>Eukaryota</taxon>
        <taxon>Sar</taxon>
        <taxon>Stramenopiles</taxon>
        <taxon>Ochrophyta</taxon>
        <taxon>Bacillariophyta</taxon>
        <taxon>Mediophyceae</taxon>
        <taxon>Biddulphiophycidae</taxon>
        <taxon>Eupodiscales</taxon>
        <taxon>Parodontellaceae</taxon>
        <taxon>Trieres</taxon>
    </lineage>
</organism>
<accession>A0A7S2EVW1</accession>
<feature type="transmembrane region" description="Helical" evidence="1">
    <location>
        <begin position="146"/>
        <end position="166"/>
    </location>
</feature>
<dbReference type="AlphaFoldDB" id="A0A7S2EVW1"/>
<dbReference type="PANTHER" id="PTHR15907">
    <property type="entry name" value="DUF614 FAMILY PROTEIN-RELATED"/>
    <property type="match status" value="1"/>
</dbReference>
<dbReference type="NCBIfam" id="TIGR01571">
    <property type="entry name" value="A_thal_Cys_rich"/>
    <property type="match status" value="1"/>
</dbReference>